<keyword evidence="2" id="KW-1133">Transmembrane helix</keyword>
<evidence type="ECO:0000313" key="4">
    <source>
        <dbReference type="Proteomes" id="UP001567538"/>
    </source>
</evidence>
<keyword evidence="2" id="KW-0812">Transmembrane</keyword>
<dbReference type="PANTHER" id="PTHR23516:SF2">
    <property type="entry name" value="MOLYBDATE-ANION TRANSPORTER"/>
    <property type="match status" value="1"/>
</dbReference>
<dbReference type="Proteomes" id="UP001567538">
    <property type="component" value="Unassembled WGS sequence"/>
</dbReference>
<feature type="transmembrane region" description="Helical" evidence="2">
    <location>
        <begin position="153"/>
        <end position="170"/>
    </location>
</feature>
<keyword evidence="4" id="KW-1185">Reference proteome</keyword>
<dbReference type="SUPFAM" id="SSF103473">
    <property type="entry name" value="MFS general substrate transporter"/>
    <property type="match status" value="2"/>
</dbReference>
<reference evidence="3 4" key="1">
    <citation type="submission" date="2024-06" db="EMBL/GenBank/DDBJ databases">
        <title>A chromosome level genome sequence of Diviner's sage (Salvia divinorum).</title>
        <authorList>
            <person name="Ford S.A."/>
            <person name="Ro D.-K."/>
            <person name="Ness R.W."/>
            <person name="Phillips M.A."/>
        </authorList>
    </citation>
    <scope>NUCLEOTIDE SEQUENCE [LARGE SCALE GENOMIC DNA]</scope>
    <source>
        <strain evidence="3">SAF-2024a</strain>
        <tissue evidence="3">Leaf</tissue>
    </source>
</reference>
<dbReference type="Gene3D" id="1.20.1250.20">
    <property type="entry name" value="MFS general substrate transporter like domains"/>
    <property type="match status" value="1"/>
</dbReference>
<feature type="transmembrane region" description="Helical" evidence="2">
    <location>
        <begin position="262"/>
        <end position="281"/>
    </location>
</feature>
<evidence type="ECO:0008006" key="5">
    <source>
        <dbReference type="Google" id="ProtNLM"/>
    </source>
</evidence>
<dbReference type="Pfam" id="PF05631">
    <property type="entry name" value="MFS_5"/>
    <property type="match status" value="2"/>
</dbReference>
<evidence type="ECO:0000313" key="3">
    <source>
        <dbReference type="EMBL" id="KAL1567852.1"/>
    </source>
</evidence>
<gene>
    <name evidence="3" type="ORF">AAHA92_03282</name>
</gene>
<feature type="transmembrane region" description="Helical" evidence="2">
    <location>
        <begin position="293"/>
        <end position="312"/>
    </location>
</feature>
<evidence type="ECO:0000256" key="2">
    <source>
        <dbReference type="SAM" id="Phobius"/>
    </source>
</evidence>
<dbReference type="PANTHER" id="PTHR23516">
    <property type="entry name" value="SAM (S-ADENOSYL METHIONINE) TRANSPORTER"/>
    <property type="match status" value="1"/>
</dbReference>
<comment type="caution">
    <text evidence="3">The sequence shown here is derived from an EMBL/GenBank/DDBJ whole genome shotgun (WGS) entry which is preliminary data.</text>
</comment>
<feature type="transmembrane region" description="Helical" evidence="2">
    <location>
        <begin position="376"/>
        <end position="399"/>
    </location>
</feature>
<comment type="similarity">
    <text evidence="1">Belongs to the major facilitator superfamily. Phosphate:H(+) symporter (TC 2.A.1.9) family.</text>
</comment>
<feature type="transmembrane region" description="Helical" evidence="2">
    <location>
        <begin position="16"/>
        <end position="35"/>
    </location>
</feature>
<sequence>MGVVLESDIWEPNRSICILFFICCVVSIFCLPAKSSANVLDHASSASLLRFQRKFLFLFAISSVLEGLWAVFGEYELAYYGFSKDQVLNVISVGFAVSLFIGSFIGVLSDLLGHKKLCLLFFLQHLLSWMVVEQDKLGQRQEVLNDMFWMMTFLESASFIGSQALANYLIDDNVVRNIKSLWIGAAVLAVLAVGLVTRGWQEAPQTAPLKDYRVSFHRHVISDKRIWLLSWAQSCVHFSVAAFWLLWAPSIVADGREVSLGLIYPCLLGSKMLGSTGFPWFFHVPLVLRTEEYLMYAFTIMGFALSIVAYDYQEIELLVALFCLFQTCLGMVLPFLARLRTTYLPNDIRGGMMSLSLMPANAAILFLLVLRGHHYIANSTITSVAAFGLFSAAGCMYSLKKWGKQLQQSRRNL</sequence>
<organism evidence="3 4">
    <name type="scientific">Salvia divinorum</name>
    <name type="common">Maria pastora</name>
    <name type="synonym">Diviner's sage</name>
    <dbReference type="NCBI Taxonomy" id="28513"/>
    <lineage>
        <taxon>Eukaryota</taxon>
        <taxon>Viridiplantae</taxon>
        <taxon>Streptophyta</taxon>
        <taxon>Embryophyta</taxon>
        <taxon>Tracheophyta</taxon>
        <taxon>Spermatophyta</taxon>
        <taxon>Magnoliopsida</taxon>
        <taxon>eudicotyledons</taxon>
        <taxon>Gunneridae</taxon>
        <taxon>Pentapetalae</taxon>
        <taxon>asterids</taxon>
        <taxon>lamiids</taxon>
        <taxon>Lamiales</taxon>
        <taxon>Lamiaceae</taxon>
        <taxon>Nepetoideae</taxon>
        <taxon>Mentheae</taxon>
        <taxon>Salviinae</taxon>
        <taxon>Salvia</taxon>
        <taxon>Salvia subgen. Calosphace</taxon>
    </lineage>
</organism>
<protein>
    <recommendedName>
        <fullName evidence="5">Molybdate-anion transporter-like</fullName>
    </recommendedName>
</protein>
<feature type="transmembrane region" description="Helical" evidence="2">
    <location>
        <begin position="226"/>
        <end position="247"/>
    </location>
</feature>
<evidence type="ECO:0000256" key="1">
    <source>
        <dbReference type="ARBA" id="ARBA00044504"/>
    </source>
</evidence>
<feature type="transmembrane region" description="Helical" evidence="2">
    <location>
        <begin position="114"/>
        <end position="132"/>
    </location>
</feature>
<dbReference type="InterPro" id="IPR036259">
    <property type="entry name" value="MFS_trans_sf"/>
</dbReference>
<dbReference type="AlphaFoldDB" id="A0ABD1IH74"/>
<name>A0ABD1IH74_SALDI</name>
<feature type="transmembrane region" description="Helical" evidence="2">
    <location>
        <begin position="55"/>
        <end position="75"/>
    </location>
</feature>
<dbReference type="EMBL" id="JBEAFC010000002">
    <property type="protein sequence ID" value="KAL1567852.1"/>
    <property type="molecule type" value="Genomic_DNA"/>
</dbReference>
<feature type="transmembrane region" description="Helical" evidence="2">
    <location>
        <begin position="182"/>
        <end position="200"/>
    </location>
</feature>
<keyword evidence="2" id="KW-0472">Membrane</keyword>
<dbReference type="InterPro" id="IPR008509">
    <property type="entry name" value="MOT2/MFSD5"/>
</dbReference>
<feature type="transmembrane region" description="Helical" evidence="2">
    <location>
        <begin position="87"/>
        <end position="108"/>
    </location>
</feature>
<feature type="transmembrane region" description="Helical" evidence="2">
    <location>
        <begin position="318"/>
        <end position="339"/>
    </location>
</feature>
<proteinExistence type="inferred from homology"/>
<feature type="transmembrane region" description="Helical" evidence="2">
    <location>
        <begin position="351"/>
        <end position="370"/>
    </location>
</feature>
<accession>A0ABD1IH74</accession>